<evidence type="ECO:0000313" key="2">
    <source>
        <dbReference type="Proteomes" id="UP001296104"/>
    </source>
</evidence>
<keyword evidence="2" id="KW-1185">Reference proteome</keyword>
<proteinExistence type="predicted"/>
<evidence type="ECO:0008006" key="3">
    <source>
        <dbReference type="Google" id="ProtNLM"/>
    </source>
</evidence>
<reference evidence="1" key="1">
    <citation type="submission" date="2023-11" db="EMBL/GenBank/DDBJ databases">
        <authorList>
            <person name="Alioto T."/>
            <person name="Alioto T."/>
            <person name="Gomez Garrido J."/>
        </authorList>
    </citation>
    <scope>NUCLEOTIDE SEQUENCE</scope>
</reference>
<evidence type="ECO:0000313" key="1">
    <source>
        <dbReference type="EMBL" id="CAK4016480.1"/>
    </source>
</evidence>
<protein>
    <recommendedName>
        <fullName evidence="3">Metallo-beta-lactamase domain-containing protein</fullName>
    </recommendedName>
</protein>
<dbReference type="EMBL" id="CAVMBE010000026">
    <property type="protein sequence ID" value="CAK4016480.1"/>
    <property type="molecule type" value="Genomic_DNA"/>
</dbReference>
<name>A0AAI9EAT1_9PEZI</name>
<comment type="caution">
    <text evidence="1">The sequence shown here is derived from an EMBL/GenBank/DDBJ whole genome shotgun (WGS) entry which is preliminary data.</text>
</comment>
<dbReference type="InterPro" id="IPR036866">
    <property type="entry name" value="RibonucZ/Hydroxyglut_hydro"/>
</dbReference>
<sequence>MEKIDSMEALPQQSQPEPAPLVHKLYEQLTETWQYVVADPVSRHAVIIDPHLDNGPSVTNISTIAADRVLSVIRQNSYIVDRILHTHEPVRHPTSAWYLRTQLLEATGHAPQVQIGRKLQAIQNLQAMQRVFKRKSSMNDDSTWKTDFFEDKYVDGYVFQIGNISCRVVHLLRGGLAFVIGDHIFAGTSTFEFEMRTRHTHLVGNLKEYQVYGSRDQPPPPSRQKMQLAPIYEKDEKGKGTARKLAIRYTAEEVLGGK</sequence>
<dbReference type="SUPFAM" id="SSF56281">
    <property type="entry name" value="Metallo-hydrolase/oxidoreductase"/>
    <property type="match status" value="1"/>
</dbReference>
<gene>
    <name evidence="1" type="ORF">LECACI_7A004596</name>
</gene>
<accession>A0AAI9EAT1</accession>
<dbReference type="Gene3D" id="3.60.15.10">
    <property type="entry name" value="Ribonuclease Z/Hydroxyacylglutathione hydrolase-like"/>
    <property type="match status" value="1"/>
</dbReference>
<dbReference type="Proteomes" id="UP001296104">
    <property type="component" value="Unassembled WGS sequence"/>
</dbReference>
<organism evidence="1 2">
    <name type="scientific">Lecanosticta acicola</name>
    <dbReference type="NCBI Taxonomy" id="111012"/>
    <lineage>
        <taxon>Eukaryota</taxon>
        <taxon>Fungi</taxon>
        <taxon>Dikarya</taxon>
        <taxon>Ascomycota</taxon>
        <taxon>Pezizomycotina</taxon>
        <taxon>Dothideomycetes</taxon>
        <taxon>Dothideomycetidae</taxon>
        <taxon>Mycosphaerellales</taxon>
        <taxon>Mycosphaerellaceae</taxon>
        <taxon>Lecanosticta</taxon>
    </lineage>
</organism>
<dbReference type="AlphaFoldDB" id="A0AAI9EAT1"/>